<sequence length="144" mass="15651">MKVSFPITSAEILLKCIPQRNPIVMVDTLYAFNDNKVSAGLFVATTGLFIKNTTLQEPGLIEHMAQTVALHTGFGFYVKNQQAPMGYIGSIANLKINRLPIAGENIHTTATILQEFAGITLVDIICQINSETIATAQMKTVIAK</sequence>
<proteinExistence type="predicted"/>
<reference evidence="2" key="1">
    <citation type="submission" date="2016-10" db="EMBL/GenBank/DDBJ databases">
        <authorList>
            <person name="Varghese N."/>
            <person name="Submissions S."/>
        </authorList>
    </citation>
    <scope>NUCLEOTIDE SEQUENCE [LARGE SCALE GENOMIC DNA]</scope>
    <source>
        <strain evidence="2">DS-12</strain>
    </source>
</reference>
<gene>
    <name evidence="1" type="ORF">SAMN05421741_10220</name>
</gene>
<dbReference type="InterPro" id="IPR029069">
    <property type="entry name" value="HotDog_dom_sf"/>
</dbReference>
<dbReference type="Pfam" id="PF22817">
    <property type="entry name" value="ApeP-like"/>
    <property type="match status" value="1"/>
</dbReference>
<dbReference type="SUPFAM" id="SSF54637">
    <property type="entry name" value="Thioesterase/thiol ester dehydrase-isomerase"/>
    <property type="match status" value="1"/>
</dbReference>
<accession>A0A1I4X0Q3</accession>
<evidence type="ECO:0000313" key="2">
    <source>
        <dbReference type="Proteomes" id="UP000199036"/>
    </source>
</evidence>
<dbReference type="RefSeq" id="WP_091518145.1">
    <property type="nucleotide sequence ID" value="NZ_FOVI01000002.1"/>
</dbReference>
<dbReference type="Gene3D" id="3.10.129.10">
    <property type="entry name" value="Hotdog Thioesterase"/>
    <property type="match status" value="1"/>
</dbReference>
<name>A0A1I4X0Q3_9FLAO</name>
<dbReference type="InterPro" id="IPR016776">
    <property type="entry name" value="ApeP-like_dehydratase"/>
</dbReference>
<organism evidence="1 2">
    <name type="scientific">Paenimyroides ummariense</name>
    <dbReference type="NCBI Taxonomy" id="913024"/>
    <lineage>
        <taxon>Bacteria</taxon>
        <taxon>Pseudomonadati</taxon>
        <taxon>Bacteroidota</taxon>
        <taxon>Flavobacteriia</taxon>
        <taxon>Flavobacteriales</taxon>
        <taxon>Flavobacteriaceae</taxon>
        <taxon>Paenimyroides</taxon>
    </lineage>
</organism>
<dbReference type="EMBL" id="FOVI01000002">
    <property type="protein sequence ID" value="SFN18809.1"/>
    <property type="molecule type" value="Genomic_DNA"/>
</dbReference>
<evidence type="ECO:0000313" key="1">
    <source>
        <dbReference type="EMBL" id="SFN18809.1"/>
    </source>
</evidence>
<dbReference type="STRING" id="913024.SAMN05421741_10220"/>
<dbReference type="AlphaFoldDB" id="A0A1I4X0Q3"/>
<dbReference type="Proteomes" id="UP000199036">
    <property type="component" value="Unassembled WGS sequence"/>
</dbReference>
<dbReference type="OrthoDB" id="2922403at2"/>
<keyword evidence="2" id="KW-1185">Reference proteome</keyword>
<protein>
    <submittedName>
        <fullName evidence="1">Predicted 3-hydroxylacyl-ACP dehydratase, HotDog domain</fullName>
    </submittedName>
</protein>